<dbReference type="EMBL" id="JAVFKD010000012">
    <property type="protein sequence ID" value="KAK5993674.1"/>
    <property type="molecule type" value="Genomic_DNA"/>
</dbReference>
<name>A0ABR0SNK0_9HYPO</name>
<gene>
    <name evidence="1" type="ORF">PT974_07109</name>
</gene>
<accession>A0ABR0SNK0</accession>
<keyword evidence="2" id="KW-1185">Reference proteome</keyword>
<protein>
    <recommendedName>
        <fullName evidence="3">SMP-30/Gluconolactonase/LRE-like region domain-containing protein</fullName>
    </recommendedName>
</protein>
<sequence>MIFPFSIIIIIIAFLGTGLPVLCYRVKLLYQFPYPFQQFENIAVHPRGGLILTTWGDGSIYTLDPHAKDTTPQLLVKVPGIDSLTGITETTRGVYAIAGGLRSSQDYQFFHGSAMIMTLNLNTGLITGMAALPSHPHYVFMAEPLDDCLRIIDLMTGAYQVAHRLREFGVDRPRPPGSIPFGVNGLKIRNDTLYFTNSGQLTLGRMKLGEWGTQVGKIRILTTLRDKPLQMPNDFALSRNGKTAYIATHPNTIVRFARHKKWNDVVETSYFEGNSTVPINSPTAAALSNNEKVLYVTTRGTHETGGQILEIRLEKGDRGA</sequence>
<dbReference type="InterPro" id="IPR052998">
    <property type="entry name" value="Hetero-Diels-Alderase-like"/>
</dbReference>
<dbReference type="Gene3D" id="2.120.10.30">
    <property type="entry name" value="TolB, C-terminal domain"/>
    <property type="match status" value="1"/>
</dbReference>
<dbReference type="Proteomes" id="UP001338125">
    <property type="component" value="Unassembled WGS sequence"/>
</dbReference>
<comment type="caution">
    <text evidence="1">The sequence shown here is derived from an EMBL/GenBank/DDBJ whole genome shotgun (WGS) entry which is preliminary data.</text>
</comment>
<evidence type="ECO:0008006" key="3">
    <source>
        <dbReference type="Google" id="ProtNLM"/>
    </source>
</evidence>
<dbReference type="PANTHER" id="PTHR42060">
    <property type="entry name" value="NHL REPEAT-CONTAINING PROTEIN-RELATED"/>
    <property type="match status" value="1"/>
</dbReference>
<organism evidence="1 2">
    <name type="scientific">Cladobotryum mycophilum</name>
    <dbReference type="NCBI Taxonomy" id="491253"/>
    <lineage>
        <taxon>Eukaryota</taxon>
        <taxon>Fungi</taxon>
        <taxon>Dikarya</taxon>
        <taxon>Ascomycota</taxon>
        <taxon>Pezizomycotina</taxon>
        <taxon>Sordariomycetes</taxon>
        <taxon>Hypocreomycetidae</taxon>
        <taxon>Hypocreales</taxon>
        <taxon>Hypocreaceae</taxon>
        <taxon>Cladobotryum</taxon>
    </lineage>
</organism>
<evidence type="ECO:0000313" key="1">
    <source>
        <dbReference type="EMBL" id="KAK5993674.1"/>
    </source>
</evidence>
<reference evidence="1 2" key="1">
    <citation type="submission" date="2024-01" db="EMBL/GenBank/DDBJ databases">
        <title>Complete genome of Cladobotryum mycophilum ATHUM6906.</title>
        <authorList>
            <person name="Christinaki A.C."/>
            <person name="Myridakis A.I."/>
            <person name="Kouvelis V.N."/>
        </authorList>
    </citation>
    <scope>NUCLEOTIDE SEQUENCE [LARGE SCALE GENOMIC DNA]</scope>
    <source>
        <strain evidence="1 2">ATHUM6906</strain>
    </source>
</reference>
<dbReference type="PANTHER" id="PTHR42060:SF1">
    <property type="entry name" value="NHL REPEAT-CONTAINING PROTEIN"/>
    <property type="match status" value="1"/>
</dbReference>
<dbReference type="InterPro" id="IPR011042">
    <property type="entry name" value="6-blade_b-propeller_TolB-like"/>
</dbReference>
<dbReference type="SUPFAM" id="SSF63829">
    <property type="entry name" value="Calcium-dependent phosphotriesterase"/>
    <property type="match status" value="1"/>
</dbReference>
<proteinExistence type="predicted"/>
<evidence type="ECO:0000313" key="2">
    <source>
        <dbReference type="Proteomes" id="UP001338125"/>
    </source>
</evidence>